<evidence type="ECO:0000256" key="1">
    <source>
        <dbReference type="ARBA" id="ARBA00023015"/>
    </source>
</evidence>
<evidence type="ECO:0000313" key="4">
    <source>
        <dbReference type="EMBL" id="WYJ77103.1"/>
    </source>
</evidence>
<dbReference type="Pfam" id="PF13280">
    <property type="entry name" value="WYL"/>
    <property type="match status" value="1"/>
</dbReference>
<reference evidence="4 5" key="1">
    <citation type="submission" date="2024-03" db="EMBL/GenBank/DDBJ databases">
        <title>The Genome Sequence of Enterococcus sp. DIV2402.</title>
        <authorList>
            <consortium name="The Broad Institute Genomics Platform"/>
            <consortium name="The Broad Institute Microbial Omics Core"/>
            <consortium name="The Broad Institute Genomic Center for Infectious Diseases"/>
            <person name="Earl A."/>
            <person name="Manson A."/>
            <person name="Gilmore M."/>
            <person name="Schwartman J."/>
            <person name="Shea T."/>
            <person name="Abouelleil A."/>
            <person name="Cao P."/>
            <person name="Chapman S."/>
            <person name="Cusick C."/>
            <person name="Young S."/>
            <person name="Neafsey D."/>
            <person name="Nusbaum C."/>
            <person name="Birren B."/>
        </authorList>
    </citation>
    <scope>NUCLEOTIDE SEQUENCE [LARGE SCALE GENOMIC DNA]</scope>
    <source>
        <strain evidence="4 5">DIV2402</strain>
    </source>
</reference>
<dbReference type="RefSeq" id="WP_207940728.1">
    <property type="nucleotide sequence ID" value="NZ_CP147251.1"/>
</dbReference>
<dbReference type="InterPro" id="IPR051534">
    <property type="entry name" value="CBASS_pafABC_assoc_protein"/>
</dbReference>
<name>A0ABZ2SNI7_9ENTE</name>
<dbReference type="InterPro" id="IPR036390">
    <property type="entry name" value="WH_DNA-bd_sf"/>
</dbReference>
<organism evidence="4 5">
    <name type="scientific">Candidatus Enterococcus lowellii</name>
    <dbReference type="NCBI Taxonomy" id="2230877"/>
    <lineage>
        <taxon>Bacteria</taxon>
        <taxon>Bacillati</taxon>
        <taxon>Bacillota</taxon>
        <taxon>Bacilli</taxon>
        <taxon>Lactobacillales</taxon>
        <taxon>Enterococcaceae</taxon>
        <taxon>Enterococcus</taxon>
    </lineage>
</organism>
<keyword evidence="2" id="KW-0804">Transcription</keyword>
<keyword evidence="5" id="KW-1185">Reference proteome</keyword>
<keyword evidence="1" id="KW-0805">Transcription regulation</keyword>
<proteinExistence type="predicted"/>
<accession>A0ABZ2SNI7</accession>
<dbReference type="InterPro" id="IPR028349">
    <property type="entry name" value="PafC-like"/>
</dbReference>
<evidence type="ECO:0000313" key="5">
    <source>
        <dbReference type="Proteomes" id="UP000664701"/>
    </source>
</evidence>
<dbReference type="Pfam" id="PF08279">
    <property type="entry name" value="HTH_11"/>
    <property type="match status" value="1"/>
</dbReference>
<evidence type="ECO:0000256" key="2">
    <source>
        <dbReference type="ARBA" id="ARBA00023163"/>
    </source>
</evidence>
<sequence length="299" mass="34830">MKIDRHMGIISYLIDKQKATAKELASLFNVSVRTIMRDIDDLTLAGIPLYVAQGKNGGIFMMENFKSDKPPLTTIELSSIETSLKSRYQVLGDNSTFNAILKLNKTKLNSDFEIDLSLSQGNLELRKIVFQLLNSIRKNIRITFEYINSKGEPSKRNCEPYRIVYKDRSWYLDAYDNNKKRFSVYKIARISGIVFHEVFEKRDFTPIPYDGGTWVNKDKIPVTLYVNKIVIDRFIELIGNNSIKKIDNDIYEVIYPLHDNEWGYNVLLGYGKYVKVILPEIFKNNFVLYIDNIREQYSK</sequence>
<dbReference type="PANTHER" id="PTHR34580:SF1">
    <property type="entry name" value="PROTEIN PAFC"/>
    <property type="match status" value="1"/>
</dbReference>
<dbReference type="Gene3D" id="1.10.10.10">
    <property type="entry name" value="Winged helix-like DNA-binding domain superfamily/Winged helix DNA-binding domain"/>
    <property type="match status" value="1"/>
</dbReference>
<dbReference type="InterPro" id="IPR013196">
    <property type="entry name" value="HTH_11"/>
</dbReference>
<dbReference type="Proteomes" id="UP000664701">
    <property type="component" value="Chromosome"/>
</dbReference>
<evidence type="ECO:0000259" key="3">
    <source>
        <dbReference type="PROSITE" id="PS51000"/>
    </source>
</evidence>
<protein>
    <recommendedName>
        <fullName evidence="3">HTH deoR-type domain-containing protein</fullName>
    </recommendedName>
</protein>
<dbReference type="EMBL" id="CP147251">
    <property type="protein sequence ID" value="WYJ77103.1"/>
    <property type="molecule type" value="Genomic_DNA"/>
</dbReference>
<dbReference type="PROSITE" id="PS52050">
    <property type="entry name" value="WYL"/>
    <property type="match status" value="1"/>
</dbReference>
<dbReference type="InterPro" id="IPR036388">
    <property type="entry name" value="WH-like_DNA-bd_sf"/>
</dbReference>
<dbReference type="InterPro" id="IPR001034">
    <property type="entry name" value="DeoR_HTH"/>
</dbReference>
<dbReference type="SUPFAM" id="SSF46785">
    <property type="entry name" value="Winged helix' DNA-binding domain"/>
    <property type="match status" value="1"/>
</dbReference>
<dbReference type="PIRSF" id="PIRSF016838">
    <property type="entry name" value="PafC"/>
    <property type="match status" value="1"/>
</dbReference>
<dbReference type="PROSITE" id="PS51000">
    <property type="entry name" value="HTH_DEOR_2"/>
    <property type="match status" value="1"/>
</dbReference>
<dbReference type="PANTHER" id="PTHR34580">
    <property type="match status" value="1"/>
</dbReference>
<gene>
    <name evidence="4" type="ORF">DOK78_001741</name>
</gene>
<dbReference type="InterPro" id="IPR026881">
    <property type="entry name" value="WYL_dom"/>
</dbReference>
<feature type="domain" description="HTH deoR-type" evidence="3">
    <location>
        <begin position="2"/>
        <end position="57"/>
    </location>
</feature>